<name>A0A8S9IBB6_BRACR</name>
<evidence type="ECO:0000313" key="2">
    <source>
        <dbReference type="EMBL" id="KAF2566582.1"/>
    </source>
</evidence>
<dbReference type="EMBL" id="QGKW02001911">
    <property type="protein sequence ID" value="KAF2566582.1"/>
    <property type="molecule type" value="Genomic_DNA"/>
</dbReference>
<protein>
    <submittedName>
        <fullName evidence="2">Uncharacterized protein</fullName>
    </submittedName>
</protein>
<accession>A0A8S9IBB6</accession>
<feature type="compositionally biased region" description="Basic and acidic residues" evidence="1">
    <location>
        <begin position="159"/>
        <end position="171"/>
    </location>
</feature>
<organism evidence="2 3">
    <name type="scientific">Brassica cretica</name>
    <name type="common">Mustard</name>
    <dbReference type="NCBI Taxonomy" id="69181"/>
    <lineage>
        <taxon>Eukaryota</taxon>
        <taxon>Viridiplantae</taxon>
        <taxon>Streptophyta</taxon>
        <taxon>Embryophyta</taxon>
        <taxon>Tracheophyta</taxon>
        <taxon>Spermatophyta</taxon>
        <taxon>Magnoliopsida</taxon>
        <taxon>eudicotyledons</taxon>
        <taxon>Gunneridae</taxon>
        <taxon>Pentapetalae</taxon>
        <taxon>rosids</taxon>
        <taxon>malvids</taxon>
        <taxon>Brassicales</taxon>
        <taxon>Brassicaceae</taxon>
        <taxon>Brassiceae</taxon>
        <taxon>Brassica</taxon>
    </lineage>
</organism>
<gene>
    <name evidence="2" type="ORF">F2Q68_00024670</name>
</gene>
<evidence type="ECO:0000313" key="3">
    <source>
        <dbReference type="Proteomes" id="UP000712281"/>
    </source>
</evidence>
<evidence type="ECO:0000256" key="1">
    <source>
        <dbReference type="SAM" id="MobiDB-lite"/>
    </source>
</evidence>
<feature type="region of interest" description="Disordered" evidence="1">
    <location>
        <begin position="128"/>
        <end position="193"/>
    </location>
</feature>
<feature type="compositionally biased region" description="Polar residues" evidence="1">
    <location>
        <begin position="133"/>
        <end position="146"/>
    </location>
</feature>
<sequence length="214" mass="23933">MGLHRGGEDEPEPVKAQAHEHRKNPPLLLLPEVQRPLTTPTLHGKGTLTPQGKEPRNYTLSAEMLATLAATGIAVQGRLQPRITITDRSENRAPPPEHHRSPLLSDLARSKRCLENILGRAPKPRFHSYASPLLQNPNKETTTVSISAELKRGRRRRDRGGEEKRENEERQPVAARAGEGSETTGGHHQLRAAQQIRVLLERREREGRESLAFV</sequence>
<feature type="region of interest" description="Disordered" evidence="1">
    <location>
        <begin position="1"/>
        <end position="55"/>
    </location>
</feature>
<proteinExistence type="predicted"/>
<dbReference type="Proteomes" id="UP000712281">
    <property type="component" value="Unassembled WGS sequence"/>
</dbReference>
<comment type="caution">
    <text evidence="2">The sequence shown here is derived from an EMBL/GenBank/DDBJ whole genome shotgun (WGS) entry which is preliminary data.</text>
</comment>
<reference evidence="2" key="1">
    <citation type="submission" date="2019-12" db="EMBL/GenBank/DDBJ databases">
        <title>Genome sequencing and annotation of Brassica cretica.</title>
        <authorList>
            <person name="Studholme D.J."/>
            <person name="Sarris P.F."/>
        </authorList>
    </citation>
    <scope>NUCLEOTIDE SEQUENCE</scope>
    <source>
        <strain evidence="2">PFS-001/15</strain>
        <tissue evidence="2">Leaf</tissue>
    </source>
</reference>
<dbReference type="AlphaFoldDB" id="A0A8S9IBB6"/>